<dbReference type="RefSeq" id="WP_332519959.1">
    <property type="nucleotide sequence ID" value="NZ_JANRHA010000007.1"/>
</dbReference>
<reference evidence="3" key="1">
    <citation type="submission" date="2022-08" db="EMBL/GenBank/DDBJ databases">
        <title>Genome analysis of Corynebacteriales strain.</title>
        <authorList>
            <person name="Lee S.D."/>
        </authorList>
    </citation>
    <scope>NUCLEOTIDE SEQUENCE</scope>
    <source>
        <strain evidence="3">D3-21</strain>
    </source>
</reference>
<dbReference type="PROSITE" id="PS51257">
    <property type="entry name" value="PROKAR_LIPOPROTEIN"/>
    <property type="match status" value="1"/>
</dbReference>
<evidence type="ECO:0000313" key="4">
    <source>
        <dbReference type="Proteomes" id="UP001152755"/>
    </source>
</evidence>
<feature type="signal peptide" evidence="2">
    <location>
        <begin position="1"/>
        <end position="19"/>
    </location>
</feature>
<dbReference type="AlphaFoldDB" id="A0A9X4M1H7"/>
<dbReference type="Pfam" id="PF12079">
    <property type="entry name" value="DUF3558"/>
    <property type="match status" value="1"/>
</dbReference>
<keyword evidence="4" id="KW-1185">Reference proteome</keyword>
<feature type="compositionally biased region" description="Polar residues" evidence="1">
    <location>
        <begin position="25"/>
        <end position="47"/>
    </location>
</feature>
<feature type="region of interest" description="Disordered" evidence="1">
    <location>
        <begin position="25"/>
        <end position="54"/>
    </location>
</feature>
<proteinExistence type="predicted"/>
<evidence type="ECO:0000256" key="2">
    <source>
        <dbReference type="SAM" id="SignalP"/>
    </source>
</evidence>
<gene>
    <name evidence="3" type="ORF">NVS88_11880</name>
</gene>
<keyword evidence="2" id="KW-0732">Signal</keyword>
<evidence type="ECO:0000256" key="1">
    <source>
        <dbReference type="SAM" id="MobiDB-lite"/>
    </source>
</evidence>
<feature type="chain" id="PRO_5040732245" evidence="2">
    <location>
        <begin position="20"/>
        <end position="192"/>
    </location>
</feature>
<accession>A0A9X4M1H7</accession>
<sequence>MRHARPLAVSCALITAALASSCSSQTEPVTGTQPAAPSYSAPTTRTPRITDDSGRPQVAFDPCIDLSDAQITQLGYEPASRRKTDFPAGTYTFLSCSFESADYVIGIASGNITYAEEQKKEAGSAATPTTVDGRQAMTIPADEQCTLAMKAGYGIVILTRSARARGTKTSAPPCEGIKDTAAMISRFMPSGT</sequence>
<name>A0A9X4M1H7_9ACTN</name>
<evidence type="ECO:0000313" key="3">
    <source>
        <dbReference type="EMBL" id="MDG3015250.1"/>
    </source>
</evidence>
<dbReference type="EMBL" id="JANRHA010000007">
    <property type="protein sequence ID" value="MDG3015250.1"/>
    <property type="molecule type" value="Genomic_DNA"/>
</dbReference>
<protein>
    <submittedName>
        <fullName evidence="3">DUF3558 domain-containing protein</fullName>
    </submittedName>
</protein>
<organism evidence="3 4">
    <name type="scientific">Speluncibacter jeojiensis</name>
    <dbReference type="NCBI Taxonomy" id="2710754"/>
    <lineage>
        <taxon>Bacteria</taxon>
        <taxon>Bacillati</taxon>
        <taxon>Actinomycetota</taxon>
        <taxon>Actinomycetes</taxon>
        <taxon>Mycobacteriales</taxon>
        <taxon>Speluncibacteraceae</taxon>
        <taxon>Speluncibacter</taxon>
    </lineage>
</organism>
<dbReference type="Proteomes" id="UP001152755">
    <property type="component" value="Unassembled WGS sequence"/>
</dbReference>
<dbReference type="InterPro" id="IPR024520">
    <property type="entry name" value="DUF3558"/>
</dbReference>
<comment type="caution">
    <text evidence="3">The sequence shown here is derived from an EMBL/GenBank/DDBJ whole genome shotgun (WGS) entry which is preliminary data.</text>
</comment>